<accession>A0ABQ4A1K6</accession>
<keyword evidence="2" id="KW-1185">Reference proteome</keyword>
<name>A0ABQ4A1K6_9ACTN</name>
<reference evidence="1 2" key="1">
    <citation type="submission" date="2021-01" db="EMBL/GenBank/DDBJ databases">
        <title>Whole genome shotgun sequence of Actinoplanes humidus NBRC 14915.</title>
        <authorList>
            <person name="Komaki H."/>
            <person name="Tamura T."/>
        </authorList>
    </citation>
    <scope>NUCLEOTIDE SEQUENCE [LARGE SCALE GENOMIC DNA]</scope>
    <source>
        <strain evidence="1 2">NBRC 14915</strain>
    </source>
</reference>
<proteinExistence type="predicted"/>
<sequence>MTSGYLLESPVALSARAVRFLRSGSHRVTVDRGLTGDRLRREINRVHGRPDDDIVTLLAQLQTRYSGLTYTSGFFQSKVTFAPVCEPEHPDEELEILYAVETGSIAGASVKPTGQVEIGIDALSTIEFGNLDALIECDALYAEASRSGPERRSYSTPGAVGELLDHLMSDPSLSLRPAPEATGHHTHWLTADDTMVALEGAWSEVSTMPPMIRSWPRHDHAASRLDAVLRSFRAERVGDR</sequence>
<organism evidence="1 2">
    <name type="scientific">Winogradskya humida</name>
    <dbReference type="NCBI Taxonomy" id="113566"/>
    <lineage>
        <taxon>Bacteria</taxon>
        <taxon>Bacillati</taxon>
        <taxon>Actinomycetota</taxon>
        <taxon>Actinomycetes</taxon>
        <taxon>Micromonosporales</taxon>
        <taxon>Micromonosporaceae</taxon>
        <taxon>Winogradskya</taxon>
    </lineage>
</organism>
<evidence type="ECO:0000313" key="2">
    <source>
        <dbReference type="Proteomes" id="UP000603200"/>
    </source>
</evidence>
<gene>
    <name evidence="1" type="ORF">Ahu01nite_078330</name>
</gene>
<comment type="caution">
    <text evidence="1">The sequence shown here is derived from an EMBL/GenBank/DDBJ whole genome shotgun (WGS) entry which is preliminary data.</text>
</comment>
<dbReference type="RefSeq" id="WP_203841724.1">
    <property type="nucleotide sequence ID" value="NZ_BAAATV010000009.1"/>
</dbReference>
<dbReference type="Proteomes" id="UP000603200">
    <property type="component" value="Unassembled WGS sequence"/>
</dbReference>
<evidence type="ECO:0000313" key="1">
    <source>
        <dbReference type="EMBL" id="GIE24731.1"/>
    </source>
</evidence>
<protein>
    <submittedName>
        <fullName evidence="1">Uncharacterized protein</fullName>
    </submittedName>
</protein>
<dbReference type="EMBL" id="BOMN01000112">
    <property type="protein sequence ID" value="GIE24731.1"/>
    <property type="molecule type" value="Genomic_DNA"/>
</dbReference>